<proteinExistence type="predicted"/>
<dbReference type="EMBL" id="BK015700">
    <property type="protein sequence ID" value="DAE20740.1"/>
    <property type="molecule type" value="Genomic_DNA"/>
</dbReference>
<evidence type="ECO:0000313" key="1">
    <source>
        <dbReference type="EMBL" id="DAE20740.1"/>
    </source>
</evidence>
<accession>A0A8S5QQ45</accession>
<reference evidence="1" key="1">
    <citation type="journal article" date="2021" name="Proc. Natl. Acad. Sci. U.S.A.">
        <title>A Catalog of Tens of Thousands of Viruses from Human Metagenomes Reveals Hidden Associations with Chronic Diseases.</title>
        <authorList>
            <person name="Tisza M.J."/>
            <person name="Buck C.B."/>
        </authorList>
    </citation>
    <scope>NUCLEOTIDE SEQUENCE</scope>
    <source>
        <strain evidence="1">CtsoB6</strain>
    </source>
</reference>
<sequence>MTVHRLVLLLQPLKNNRQNLQVNQVCLSSYKLHLPSI</sequence>
<protein>
    <submittedName>
        <fullName evidence="1">Uncharacterized protein</fullName>
    </submittedName>
</protein>
<organism evidence="1">
    <name type="scientific">Siphoviridae sp. ctsoB6</name>
    <dbReference type="NCBI Taxonomy" id="2826487"/>
    <lineage>
        <taxon>Viruses</taxon>
        <taxon>Duplodnaviria</taxon>
        <taxon>Heunggongvirae</taxon>
        <taxon>Uroviricota</taxon>
        <taxon>Caudoviricetes</taxon>
    </lineage>
</organism>
<name>A0A8S5QQ45_9CAUD</name>